<dbReference type="EMBL" id="KN726924">
    <property type="protein sequence ID" value="KIH66882.1"/>
    <property type="molecule type" value="Genomic_DNA"/>
</dbReference>
<evidence type="ECO:0000313" key="1">
    <source>
        <dbReference type="EMBL" id="KIH66882.1"/>
    </source>
</evidence>
<proteinExistence type="predicted"/>
<accession>A0A0C2DVL3</accession>
<keyword evidence="2" id="KW-1185">Reference proteome</keyword>
<reference evidence="1 2" key="1">
    <citation type="submission" date="2013-12" db="EMBL/GenBank/DDBJ databases">
        <title>Draft genome of the parsitic nematode Ancylostoma duodenale.</title>
        <authorList>
            <person name="Mitreva M."/>
        </authorList>
    </citation>
    <scope>NUCLEOTIDE SEQUENCE [LARGE SCALE GENOMIC DNA]</scope>
    <source>
        <strain evidence="1 2">Zhejiang</strain>
    </source>
</reference>
<organism evidence="1 2">
    <name type="scientific">Ancylostoma duodenale</name>
    <dbReference type="NCBI Taxonomy" id="51022"/>
    <lineage>
        <taxon>Eukaryota</taxon>
        <taxon>Metazoa</taxon>
        <taxon>Ecdysozoa</taxon>
        <taxon>Nematoda</taxon>
        <taxon>Chromadorea</taxon>
        <taxon>Rhabditida</taxon>
        <taxon>Rhabditina</taxon>
        <taxon>Rhabditomorpha</taxon>
        <taxon>Strongyloidea</taxon>
        <taxon>Ancylostomatidae</taxon>
        <taxon>Ancylostomatinae</taxon>
        <taxon>Ancylostoma</taxon>
    </lineage>
</organism>
<evidence type="ECO:0000313" key="2">
    <source>
        <dbReference type="Proteomes" id="UP000054047"/>
    </source>
</evidence>
<name>A0A0C2DVL3_9BILA</name>
<dbReference type="Gene3D" id="3.30.420.10">
    <property type="entry name" value="Ribonuclease H-like superfamily/Ribonuclease H"/>
    <property type="match status" value="1"/>
</dbReference>
<dbReference type="GO" id="GO:0003676">
    <property type="term" value="F:nucleic acid binding"/>
    <property type="evidence" value="ECO:0007669"/>
    <property type="project" value="InterPro"/>
</dbReference>
<dbReference type="PANTHER" id="PTHR46060:SF3">
    <property type="entry name" value="PROTEIN GVQW3"/>
    <property type="match status" value="1"/>
</dbReference>
<dbReference type="InterPro" id="IPR052709">
    <property type="entry name" value="Transposase-MT_Hybrid"/>
</dbReference>
<dbReference type="Proteomes" id="UP000054047">
    <property type="component" value="Unassembled WGS sequence"/>
</dbReference>
<dbReference type="AlphaFoldDB" id="A0A0C2DVL3"/>
<sequence length="92" mass="10633">MSQKPSKETLEAVCWDLPPHAACSPDCAPSHYHLFRSMAHGLPEQLFQSLEDVEKWVKEWIELEDEALQRHGIHILSEIWGKVMANDGQYFD</sequence>
<dbReference type="InterPro" id="IPR036397">
    <property type="entry name" value="RNaseH_sf"/>
</dbReference>
<dbReference type="PANTHER" id="PTHR46060">
    <property type="entry name" value="MARINER MOS1 TRANSPOSASE-LIKE PROTEIN"/>
    <property type="match status" value="1"/>
</dbReference>
<gene>
    <name evidence="1" type="ORF">ANCDUO_02787</name>
</gene>
<protein>
    <submittedName>
        <fullName evidence="1">Uncharacterized protein</fullName>
    </submittedName>
</protein>
<dbReference type="OrthoDB" id="9970333at2759"/>